<feature type="region of interest" description="Disordered" evidence="1">
    <location>
        <begin position="28"/>
        <end position="47"/>
    </location>
</feature>
<organism evidence="3 4">
    <name type="scientific">Eiseniibacteriota bacterium</name>
    <dbReference type="NCBI Taxonomy" id="2212470"/>
    <lineage>
        <taxon>Bacteria</taxon>
        <taxon>Candidatus Eiseniibacteriota</taxon>
    </lineage>
</organism>
<sequence length="142" mass="15513">MKLVRLVLIPLVLVAFASTVFAQGAGTEAAAKPASTKSASAKSPEEMAKEALAKWKMTLKLTDEQSPQFESAMMESYKKMADAKTEAAGDKAKMKASMQTIMKDREEALSKVLTPEQMKTYQTQVSKNMKTAKKHMSTSTSK</sequence>
<comment type="caution">
    <text evidence="3">The sequence shown here is derived from an EMBL/GenBank/DDBJ whole genome shotgun (WGS) entry which is preliminary data.</text>
</comment>
<name>A0A538SRV9_UNCEI</name>
<keyword evidence="2" id="KW-0732">Signal</keyword>
<protein>
    <recommendedName>
        <fullName evidence="5">LTXXQ motif family protein</fullName>
    </recommendedName>
</protein>
<proteinExistence type="predicted"/>
<dbReference type="EMBL" id="VBOS01000279">
    <property type="protein sequence ID" value="TMQ54118.1"/>
    <property type="molecule type" value="Genomic_DNA"/>
</dbReference>
<evidence type="ECO:0000313" key="3">
    <source>
        <dbReference type="EMBL" id="TMQ54118.1"/>
    </source>
</evidence>
<feature type="compositionally biased region" description="Low complexity" evidence="1">
    <location>
        <begin position="28"/>
        <end position="42"/>
    </location>
</feature>
<evidence type="ECO:0000256" key="1">
    <source>
        <dbReference type="SAM" id="MobiDB-lite"/>
    </source>
</evidence>
<feature type="signal peptide" evidence="2">
    <location>
        <begin position="1"/>
        <end position="22"/>
    </location>
</feature>
<reference evidence="3 4" key="1">
    <citation type="journal article" date="2019" name="Nat. Microbiol.">
        <title>Mediterranean grassland soil C-N compound turnover is dependent on rainfall and depth, and is mediated by genomically divergent microorganisms.</title>
        <authorList>
            <person name="Diamond S."/>
            <person name="Andeer P.F."/>
            <person name="Li Z."/>
            <person name="Crits-Christoph A."/>
            <person name="Burstein D."/>
            <person name="Anantharaman K."/>
            <person name="Lane K.R."/>
            <person name="Thomas B.C."/>
            <person name="Pan C."/>
            <person name="Northen T.R."/>
            <person name="Banfield J.F."/>
        </authorList>
    </citation>
    <scope>NUCLEOTIDE SEQUENCE [LARGE SCALE GENOMIC DNA]</scope>
    <source>
        <strain evidence="3">WS_2</strain>
    </source>
</reference>
<evidence type="ECO:0000256" key="2">
    <source>
        <dbReference type="SAM" id="SignalP"/>
    </source>
</evidence>
<evidence type="ECO:0000313" key="4">
    <source>
        <dbReference type="Proteomes" id="UP000317716"/>
    </source>
</evidence>
<accession>A0A538SRV9</accession>
<feature type="chain" id="PRO_5021969794" description="LTXXQ motif family protein" evidence="2">
    <location>
        <begin position="23"/>
        <end position="142"/>
    </location>
</feature>
<dbReference type="AlphaFoldDB" id="A0A538SRV9"/>
<dbReference type="Proteomes" id="UP000317716">
    <property type="component" value="Unassembled WGS sequence"/>
</dbReference>
<evidence type="ECO:0008006" key="5">
    <source>
        <dbReference type="Google" id="ProtNLM"/>
    </source>
</evidence>
<gene>
    <name evidence="3" type="ORF">E6K72_07970</name>
</gene>